<organism evidence="2 3">
    <name type="scientific">Rubus argutus</name>
    <name type="common">Southern blackberry</name>
    <dbReference type="NCBI Taxonomy" id="59490"/>
    <lineage>
        <taxon>Eukaryota</taxon>
        <taxon>Viridiplantae</taxon>
        <taxon>Streptophyta</taxon>
        <taxon>Embryophyta</taxon>
        <taxon>Tracheophyta</taxon>
        <taxon>Spermatophyta</taxon>
        <taxon>Magnoliopsida</taxon>
        <taxon>eudicotyledons</taxon>
        <taxon>Gunneridae</taxon>
        <taxon>Pentapetalae</taxon>
        <taxon>rosids</taxon>
        <taxon>fabids</taxon>
        <taxon>Rosales</taxon>
        <taxon>Rosaceae</taxon>
        <taxon>Rosoideae</taxon>
        <taxon>Rosoideae incertae sedis</taxon>
        <taxon>Rubus</taxon>
    </lineage>
</organism>
<dbReference type="AlphaFoldDB" id="A0AAW1YF36"/>
<reference evidence="2 3" key="1">
    <citation type="journal article" date="2023" name="G3 (Bethesda)">
        <title>A chromosome-length genome assembly and annotation of blackberry (Rubus argutus, cv. 'Hillquist').</title>
        <authorList>
            <person name="Bruna T."/>
            <person name="Aryal R."/>
            <person name="Dudchenko O."/>
            <person name="Sargent D.J."/>
            <person name="Mead D."/>
            <person name="Buti M."/>
            <person name="Cavallini A."/>
            <person name="Hytonen T."/>
            <person name="Andres J."/>
            <person name="Pham M."/>
            <person name="Weisz D."/>
            <person name="Mascagni F."/>
            <person name="Usai G."/>
            <person name="Natali L."/>
            <person name="Bassil N."/>
            <person name="Fernandez G.E."/>
            <person name="Lomsadze A."/>
            <person name="Armour M."/>
            <person name="Olukolu B."/>
            <person name="Poorten T."/>
            <person name="Britton C."/>
            <person name="Davik J."/>
            <person name="Ashrafi H."/>
            <person name="Aiden E.L."/>
            <person name="Borodovsky M."/>
            <person name="Worthington M."/>
        </authorList>
    </citation>
    <scope>NUCLEOTIDE SEQUENCE [LARGE SCALE GENOMIC DNA]</scope>
    <source>
        <strain evidence="2">PI 553951</strain>
    </source>
</reference>
<proteinExistence type="predicted"/>
<keyword evidence="3" id="KW-1185">Reference proteome</keyword>
<sequence>MKGPGGCGEVEVAVSGVVDQSQQDSGPFSPVTSKRGFGIGSMVRDNPSQMLLDVHFITLGTHCMRSSFKGTPPVNL</sequence>
<dbReference type="Proteomes" id="UP001457282">
    <property type="component" value="Unassembled WGS sequence"/>
</dbReference>
<gene>
    <name evidence="2" type="ORF">M0R45_011831</name>
</gene>
<feature type="compositionally biased region" description="Polar residues" evidence="1">
    <location>
        <begin position="18"/>
        <end position="32"/>
    </location>
</feature>
<protein>
    <submittedName>
        <fullName evidence="2">Uncharacterized protein</fullName>
    </submittedName>
</protein>
<name>A0AAW1YF36_RUBAR</name>
<accession>A0AAW1YF36</accession>
<comment type="caution">
    <text evidence="2">The sequence shown here is derived from an EMBL/GenBank/DDBJ whole genome shotgun (WGS) entry which is preliminary data.</text>
</comment>
<evidence type="ECO:0000313" key="2">
    <source>
        <dbReference type="EMBL" id="KAK9946363.1"/>
    </source>
</evidence>
<dbReference type="EMBL" id="JBEDUW010000002">
    <property type="protein sequence ID" value="KAK9946363.1"/>
    <property type="molecule type" value="Genomic_DNA"/>
</dbReference>
<feature type="region of interest" description="Disordered" evidence="1">
    <location>
        <begin position="18"/>
        <end position="42"/>
    </location>
</feature>
<evidence type="ECO:0000313" key="3">
    <source>
        <dbReference type="Proteomes" id="UP001457282"/>
    </source>
</evidence>
<evidence type="ECO:0000256" key="1">
    <source>
        <dbReference type="SAM" id="MobiDB-lite"/>
    </source>
</evidence>